<evidence type="ECO:0000313" key="3">
    <source>
        <dbReference type="Proteomes" id="UP001501822"/>
    </source>
</evidence>
<dbReference type="Pfam" id="PF01047">
    <property type="entry name" value="MarR"/>
    <property type="match status" value="1"/>
</dbReference>
<dbReference type="PANTHER" id="PTHR33164">
    <property type="entry name" value="TRANSCRIPTIONAL REGULATOR, MARR FAMILY"/>
    <property type="match status" value="1"/>
</dbReference>
<dbReference type="SUPFAM" id="SSF46785">
    <property type="entry name" value="Winged helix' DNA-binding domain"/>
    <property type="match status" value="1"/>
</dbReference>
<dbReference type="PRINTS" id="PR00598">
    <property type="entry name" value="HTHMARR"/>
</dbReference>
<dbReference type="Gene3D" id="1.10.10.10">
    <property type="entry name" value="Winged helix-like DNA-binding domain superfamily/Winged helix DNA-binding domain"/>
    <property type="match status" value="1"/>
</dbReference>
<dbReference type="RefSeq" id="WP_252807995.1">
    <property type="nucleotide sequence ID" value="NZ_BAAABM010000055.1"/>
</dbReference>
<accession>A0ABN0XEM0</accession>
<dbReference type="InterPro" id="IPR039422">
    <property type="entry name" value="MarR/SlyA-like"/>
</dbReference>
<name>A0ABN0XEM0_9ACTN</name>
<feature type="domain" description="HTH marR-type" evidence="1">
    <location>
        <begin position="17"/>
        <end position="154"/>
    </location>
</feature>
<evidence type="ECO:0000259" key="1">
    <source>
        <dbReference type="PROSITE" id="PS50995"/>
    </source>
</evidence>
<keyword evidence="3" id="KW-1185">Reference proteome</keyword>
<dbReference type="PROSITE" id="PS50995">
    <property type="entry name" value="HTH_MARR_2"/>
    <property type="match status" value="1"/>
</dbReference>
<reference evidence="2 3" key="1">
    <citation type="journal article" date="2019" name="Int. J. Syst. Evol. Microbiol.">
        <title>The Global Catalogue of Microorganisms (GCM) 10K type strain sequencing project: providing services to taxonomists for standard genome sequencing and annotation.</title>
        <authorList>
            <consortium name="The Broad Institute Genomics Platform"/>
            <consortium name="The Broad Institute Genome Sequencing Center for Infectious Disease"/>
            <person name="Wu L."/>
            <person name="Ma J."/>
        </authorList>
    </citation>
    <scope>NUCLEOTIDE SEQUENCE [LARGE SCALE GENOMIC DNA]</scope>
    <source>
        <strain evidence="2 3">JCM 3146</strain>
    </source>
</reference>
<proteinExistence type="predicted"/>
<dbReference type="SMART" id="SM00347">
    <property type="entry name" value="HTH_MARR"/>
    <property type="match status" value="1"/>
</dbReference>
<evidence type="ECO:0000313" key="2">
    <source>
        <dbReference type="EMBL" id="GAA0361936.1"/>
    </source>
</evidence>
<protein>
    <submittedName>
        <fullName evidence="2">MarR family transcriptional regulator</fullName>
    </submittedName>
</protein>
<dbReference type="InterPro" id="IPR036388">
    <property type="entry name" value="WH-like_DNA-bd_sf"/>
</dbReference>
<dbReference type="InterPro" id="IPR000835">
    <property type="entry name" value="HTH_MarR-typ"/>
</dbReference>
<gene>
    <name evidence="2" type="ORF">GCM10010151_59950</name>
</gene>
<dbReference type="PANTHER" id="PTHR33164:SF57">
    <property type="entry name" value="MARR-FAMILY TRANSCRIPTIONAL REGULATOR"/>
    <property type="match status" value="1"/>
</dbReference>
<sequence length="171" mass="18938">MEEKEPADAGGAADIDLLEVLPRLNQLGQVMRRSGLVERAMERVGIAIDRPGMTILMTLHMADRPLRVGEIAERMQVVGPHVTRQMNVLERRGLARRVTDPQDQRARLIELTPDGVAAADRYLKTILGWFTGALADWSPEDRRTFGRLLGRFADDLTGHLAALDDHGPPAS</sequence>
<dbReference type="Proteomes" id="UP001501822">
    <property type="component" value="Unassembled WGS sequence"/>
</dbReference>
<organism evidence="2 3">
    <name type="scientific">Actinoallomurus spadix</name>
    <dbReference type="NCBI Taxonomy" id="79912"/>
    <lineage>
        <taxon>Bacteria</taxon>
        <taxon>Bacillati</taxon>
        <taxon>Actinomycetota</taxon>
        <taxon>Actinomycetes</taxon>
        <taxon>Streptosporangiales</taxon>
        <taxon>Thermomonosporaceae</taxon>
        <taxon>Actinoallomurus</taxon>
    </lineage>
</organism>
<dbReference type="InterPro" id="IPR036390">
    <property type="entry name" value="WH_DNA-bd_sf"/>
</dbReference>
<dbReference type="EMBL" id="BAAABM010000055">
    <property type="protein sequence ID" value="GAA0361936.1"/>
    <property type="molecule type" value="Genomic_DNA"/>
</dbReference>
<comment type="caution">
    <text evidence="2">The sequence shown here is derived from an EMBL/GenBank/DDBJ whole genome shotgun (WGS) entry which is preliminary data.</text>
</comment>